<gene>
    <name evidence="1" type="ORF">ILUMI_25481</name>
</gene>
<name>A0A8K0C8F9_IGNLU</name>
<evidence type="ECO:0000313" key="1">
    <source>
        <dbReference type="EMBL" id="KAF2880691.1"/>
    </source>
</evidence>
<accession>A0A8K0C8F9</accession>
<sequence>MALCSNVYKSNYLFCRYLFMASGTKWLKCFIRRHGDKSIALDSTDCLDDFTTQLIQTKLNKWEVMRANRQILCSEREQVKVKSHAKEITVNVEYLDVNKLGMLLRDAVEADNISYVNEIVNECIKWKRLPTVSVLLQTLSYCSQYGDKNIIATIVKLCTEVQPALLKDYYDFKHYMAKAIWVKGDINNAIIMFEDVYRNHSNSRRTIRSMLKQLLLDAVATRGEAALLNMISFAERLLNDFKDFYPLACIWQACFISEWFTDQTLALELLEEKDGLLKVISSQLPFIVALSLKKTSN</sequence>
<keyword evidence="2" id="KW-1185">Reference proteome</keyword>
<dbReference type="EMBL" id="VTPC01090927">
    <property type="protein sequence ID" value="KAF2880691.1"/>
    <property type="molecule type" value="Genomic_DNA"/>
</dbReference>
<reference evidence="1" key="1">
    <citation type="submission" date="2019-08" db="EMBL/GenBank/DDBJ databases">
        <title>The genome of the North American firefly Photinus pyralis.</title>
        <authorList>
            <consortium name="Photinus pyralis genome working group"/>
            <person name="Fallon T.R."/>
            <person name="Sander Lower S.E."/>
            <person name="Weng J.-K."/>
        </authorList>
    </citation>
    <scope>NUCLEOTIDE SEQUENCE</scope>
    <source>
        <strain evidence="1">TRF0915ILg1</strain>
        <tissue evidence="1">Whole body</tissue>
    </source>
</reference>
<organism evidence="1 2">
    <name type="scientific">Ignelater luminosus</name>
    <name type="common">Cucubano</name>
    <name type="synonym">Pyrophorus luminosus</name>
    <dbReference type="NCBI Taxonomy" id="2038154"/>
    <lineage>
        <taxon>Eukaryota</taxon>
        <taxon>Metazoa</taxon>
        <taxon>Ecdysozoa</taxon>
        <taxon>Arthropoda</taxon>
        <taxon>Hexapoda</taxon>
        <taxon>Insecta</taxon>
        <taxon>Pterygota</taxon>
        <taxon>Neoptera</taxon>
        <taxon>Endopterygota</taxon>
        <taxon>Coleoptera</taxon>
        <taxon>Polyphaga</taxon>
        <taxon>Elateriformia</taxon>
        <taxon>Elateroidea</taxon>
        <taxon>Elateridae</taxon>
        <taxon>Agrypninae</taxon>
        <taxon>Pyrophorini</taxon>
        <taxon>Ignelater</taxon>
    </lineage>
</organism>
<dbReference type="Proteomes" id="UP000801492">
    <property type="component" value="Unassembled WGS sequence"/>
</dbReference>
<proteinExistence type="predicted"/>
<dbReference type="AlphaFoldDB" id="A0A8K0C8F9"/>
<protein>
    <submittedName>
        <fullName evidence="1">Uncharacterized protein</fullName>
    </submittedName>
</protein>
<evidence type="ECO:0000313" key="2">
    <source>
        <dbReference type="Proteomes" id="UP000801492"/>
    </source>
</evidence>
<dbReference type="OrthoDB" id="6763801at2759"/>
<comment type="caution">
    <text evidence="1">The sequence shown here is derived from an EMBL/GenBank/DDBJ whole genome shotgun (WGS) entry which is preliminary data.</text>
</comment>